<keyword evidence="2" id="KW-1185">Reference proteome</keyword>
<dbReference type="Proteomes" id="UP000256970">
    <property type="component" value="Unassembled WGS sequence"/>
</dbReference>
<sequence>MGELCLPPPKACRLPLGVRSLLLYFKICRRRLEVSWDFYNASKHGIAALEEQAAQLRVTPKLQLGTAAERRRALRKYAGVGSKQQLQQLATVVQRRRQHIHELDEEARRESEYERVQEMRGMMYHRAHMAGVAARCSWSWQWLLQSFTGASNEQQLLRLQEQAQQWQEAVKKMGPEARHEALAEQQQEERDMLRFVAAKLGGANPR</sequence>
<dbReference type="AlphaFoldDB" id="A0A383W4A1"/>
<protein>
    <submittedName>
        <fullName evidence="1">Uncharacterized protein</fullName>
    </submittedName>
</protein>
<dbReference type="EMBL" id="FNXT01001090">
    <property type="protein sequence ID" value="SZX71952.1"/>
    <property type="molecule type" value="Genomic_DNA"/>
</dbReference>
<evidence type="ECO:0000313" key="2">
    <source>
        <dbReference type="Proteomes" id="UP000256970"/>
    </source>
</evidence>
<organism evidence="1 2">
    <name type="scientific">Tetradesmus obliquus</name>
    <name type="common">Green alga</name>
    <name type="synonym">Acutodesmus obliquus</name>
    <dbReference type="NCBI Taxonomy" id="3088"/>
    <lineage>
        <taxon>Eukaryota</taxon>
        <taxon>Viridiplantae</taxon>
        <taxon>Chlorophyta</taxon>
        <taxon>core chlorophytes</taxon>
        <taxon>Chlorophyceae</taxon>
        <taxon>CS clade</taxon>
        <taxon>Sphaeropleales</taxon>
        <taxon>Scenedesmaceae</taxon>
        <taxon>Tetradesmus</taxon>
    </lineage>
</organism>
<name>A0A383W4A1_TETOB</name>
<accession>A0A383W4A1</accession>
<evidence type="ECO:0000313" key="1">
    <source>
        <dbReference type="EMBL" id="SZX71952.1"/>
    </source>
</evidence>
<gene>
    <name evidence="1" type="ORF">BQ4739_LOCUS12054</name>
</gene>
<reference evidence="1 2" key="1">
    <citation type="submission" date="2016-10" db="EMBL/GenBank/DDBJ databases">
        <authorList>
            <person name="Cai Z."/>
        </authorList>
    </citation>
    <scope>NUCLEOTIDE SEQUENCE [LARGE SCALE GENOMIC DNA]</scope>
</reference>
<proteinExistence type="predicted"/>